<sequence>MGDRDGDRDRKRKGKMPAYEDDPNPYKRARLFAGRRGGGDGSSSSAGAPGAWRIPRAGAGNPGQDAPGSAPVVNLPHGHQQPGGSSFRDGHGFQLQAPASENLPPTAPRQLPPPQLPVQQLHQQYQAMQATNRRLMGQQHGGALGGSSFNFNHGHGLQLQAPASGDLPLQLQPRGDACVCPVCQNSRDLPCSRCLLERDPRQLHRPQLAVQQLLQQFEAMRATNRPTGQQHGGALGGSSFGFNHGHGVHQLQALALRSLLLVLQSRGSLQQAPQYQQIRENSRQLVFWLRRQVQLDRLYLEAMRQQLQNWRPVHQQPPQAPIPEVGKCPICDCDGVGLVSYHPWRHVCPCDPCNFAYRCEVCEPEQATVPATSGPPPPPQPHHQHPPRPQQHPQPPPPVGAGAQQLQNQPAVGQLGEAPGGYAAQVGHPVAPAESAPCWGCGLFLAPVNPQPSRHVCLCYACRYVFRITCSTCAGYII</sequence>
<gene>
    <name evidence="2" type="ORF">SETIT_9G212300v2</name>
</gene>
<organism evidence="2">
    <name type="scientific">Setaria italica</name>
    <name type="common">Foxtail millet</name>
    <name type="synonym">Panicum italicum</name>
    <dbReference type="NCBI Taxonomy" id="4555"/>
    <lineage>
        <taxon>Eukaryota</taxon>
        <taxon>Viridiplantae</taxon>
        <taxon>Streptophyta</taxon>
        <taxon>Embryophyta</taxon>
        <taxon>Tracheophyta</taxon>
        <taxon>Spermatophyta</taxon>
        <taxon>Magnoliopsida</taxon>
        <taxon>Liliopsida</taxon>
        <taxon>Poales</taxon>
        <taxon>Poaceae</taxon>
        <taxon>PACMAD clade</taxon>
        <taxon>Panicoideae</taxon>
        <taxon>Panicodae</taxon>
        <taxon>Paniceae</taxon>
        <taxon>Cenchrinae</taxon>
        <taxon>Setaria</taxon>
    </lineage>
</organism>
<proteinExistence type="predicted"/>
<name>A0A368SJ11_SETIT</name>
<feature type="region of interest" description="Disordered" evidence="1">
    <location>
        <begin position="1"/>
        <end position="121"/>
    </location>
</feature>
<accession>A0A368SJ11</accession>
<protein>
    <submittedName>
        <fullName evidence="2">Uncharacterized protein</fullName>
    </submittedName>
</protein>
<feature type="compositionally biased region" description="Pro residues" evidence="1">
    <location>
        <begin position="373"/>
        <end position="399"/>
    </location>
</feature>
<reference evidence="2" key="2">
    <citation type="submission" date="2015-07" db="EMBL/GenBank/DDBJ databases">
        <authorList>
            <person name="Noorani M."/>
        </authorList>
    </citation>
    <scope>NUCLEOTIDE SEQUENCE</scope>
    <source>
        <strain evidence="2">Yugu1</strain>
    </source>
</reference>
<feature type="compositionally biased region" description="Pro residues" evidence="1">
    <location>
        <begin position="105"/>
        <end position="116"/>
    </location>
</feature>
<evidence type="ECO:0000256" key="1">
    <source>
        <dbReference type="SAM" id="MobiDB-lite"/>
    </source>
</evidence>
<dbReference type="AlphaFoldDB" id="A0A368SJ11"/>
<feature type="region of interest" description="Disordered" evidence="1">
    <location>
        <begin position="368"/>
        <end position="405"/>
    </location>
</feature>
<feature type="compositionally biased region" description="Low complexity" evidence="1">
    <location>
        <begin position="42"/>
        <end position="53"/>
    </location>
</feature>
<dbReference type="EMBL" id="CM003536">
    <property type="protein sequence ID" value="RCV42378.1"/>
    <property type="molecule type" value="Genomic_DNA"/>
</dbReference>
<evidence type="ECO:0000313" key="2">
    <source>
        <dbReference type="EMBL" id="RCV42378.1"/>
    </source>
</evidence>
<reference evidence="2" key="1">
    <citation type="journal article" date="2012" name="Nat. Biotechnol.">
        <title>Reference genome sequence of the model plant Setaria.</title>
        <authorList>
            <person name="Bennetzen J.L."/>
            <person name="Schmutz J."/>
            <person name="Wang H."/>
            <person name="Percifield R."/>
            <person name="Hawkins J."/>
            <person name="Pontaroli A.C."/>
            <person name="Estep M."/>
            <person name="Feng L."/>
            <person name="Vaughn J.N."/>
            <person name="Grimwood J."/>
            <person name="Jenkins J."/>
            <person name="Barry K."/>
            <person name="Lindquist E."/>
            <person name="Hellsten U."/>
            <person name="Deshpande S."/>
            <person name="Wang X."/>
            <person name="Wu X."/>
            <person name="Mitros T."/>
            <person name="Triplett J."/>
            <person name="Yang X."/>
            <person name="Ye C.Y."/>
            <person name="Mauro-Herrera M."/>
            <person name="Wang L."/>
            <person name="Li P."/>
            <person name="Sharma M."/>
            <person name="Sharma R."/>
            <person name="Ronald P.C."/>
            <person name="Panaud O."/>
            <person name="Kellogg E.A."/>
            <person name="Brutnell T.P."/>
            <person name="Doust A.N."/>
            <person name="Tuskan G.A."/>
            <person name="Rokhsar D."/>
            <person name="Devos K.M."/>
        </authorList>
    </citation>
    <scope>NUCLEOTIDE SEQUENCE [LARGE SCALE GENOMIC DNA]</scope>
    <source>
        <strain evidence="2">Yugu1</strain>
    </source>
</reference>